<sequence>MRARARDRRVYLGSHPLLFALLAAGRRRPVLRLGGTLLVNDASAYAAALTGLALDRTAEGTTGGAASRLTGGDLLFDQYGDDHRRTRRGIGDALSAAGVARLRPVWTEVLERGLAPLADGGRVDLVPVVTELAGATTAALLGLSLDGVTLAGAARAAAAAAARSHLPGPGRRRAAHRARAATDRLSALVAPAGGADAGLAVMLAVAAVNTTVAALPRAAAWTADADLWGYAHSPALPAELLRVTAPTPLLPRVAAAAGHLPTPAGGCPVRAGDRLLLIARHAAGAHRHDPDPAAPAPAGVAQLVFGIGPHACPGAGLARAQLTDLLRALAPLRPVVVRARADRRAALPGWRALTVRATCG</sequence>
<dbReference type="PROSITE" id="PS00086">
    <property type="entry name" value="CYTOCHROME_P450"/>
    <property type="match status" value="1"/>
</dbReference>
<name>A0A919JD15_9ACTN</name>
<proteinExistence type="inferred from homology"/>
<keyword evidence="3" id="KW-1185">Reference proteome</keyword>
<dbReference type="GO" id="GO:0005506">
    <property type="term" value="F:iron ion binding"/>
    <property type="evidence" value="ECO:0007669"/>
    <property type="project" value="InterPro"/>
</dbReference>
<evidence type="ECO:0000313" key="2">
    <source>
        <dbReference type="EMBL" id="GIE48161.1"/>
    </source>
</evidence>
<evidence type="ECO:0000256" key="1">
    <source>
        <dbReference type="ARBA" id="ARBA00010617"/>
    </source>
</evidence>
<dbReference type="RefSeq" id="WP_203766583.1">
    <property type="nucleotide sequence ID" value="NZ_BOMQ01000020.1"/>
</dbReference>
<organism evidence="2 3">
    <name type="scientific">Actinoplanes nipponensis</name>
    <dbReference type="NCBI Taxonomy" id="135950"/>
    <lineage>
        <taxon>Bacteria</taxon>
        <taxon>Bacillati</taxon>
        <taxon>Actinomycetota</taxon>
        <taxon>Actinomycetes</taxon>
        <taxon>Micromonosporales</taxon>
        <taxon>Micromonosporaceae</taxon>
        <taxon>Actinoplanes</taxon>
    </lineage>
</organism>
<reference evidence="2" key="1">
    <citation type="submission" date="2021-01" db="EMBL/GenBank/DDBJ databases">
        <title>Whole genome shotgun sequence of Actinoplanes nipponensis NBRC 14063.</title>
        <authorList>
            <person name="Komaki H."/>
            <person name="Tamura T."/>
        </authorList>
    </citation>
    <scope>NUCLEOTIDE SEQUENCE</scope>
    <source>
        <strain evidence="2">NBRC 14063</strain>
    </source>
</reference>
<gene>
    <name evidence="2" type="ORF">Ani05nite_16950</name>
</gene>
<dbReference type="GO" id="GO:0020037">
    <property type="term" value="F:heme binding"/>
    <property type="evidence" value="ECO:0007669"/>
    <property type="project" value="InterPro"/>
</dbReference>
<dbReference type="EMBL" id="BOMQ01000020">
    <property type="protein sequence ID" value="GIE48161.1"/>
    <property type="molecule type" value="Genomic_DNA"/>
</dbReference>
<comment type="caution">
    <text evidence="2">The sequence shown here is derived from an EMBL/GenBank/DDBJ whole genome shotgun (WGS) entry which is preliminary data.</text>
</comment>
<evidence type="ECO:0008006" key="4">
    <source>
        <dbReference type="Google" id="ProtNLM"/>
    </source>
</evidence>
<dbReference type="InterPro" id="IPR017972">
    <property type="entry name" value="Cyt_P450_CS"/>
</dbReference>
<dbReference type="PANTHER" id="PTHR46696:SF1">
    <property type="entry name" value="CYTOCHROME P450 YJIB-RELATED"/>
    <property type="match status" value="1"/>
</dbReference>
<evidence type="ECO:0000313" key="3">
    <source>
        <dbReference type="Proteomes" id="UP000647172"/>
    </source>
</evidence>
<accession>A0A919JD15</accession>
<dbReference type="Gene3D" id="1.10.630.10">
    <property type="entry name" value="Cytochrome P450"/>
    <property type="match status" value="2"/>
</dbReference>
<dbReference type="AlphaFoldDB" id="A0A919JD15"/>
<dbReference type="PANTHER" id="PTHR46696">
    <property type="entry name" value="P450, PUTATIVE (EUROFUNG)-RELATED"/>
    <property type="match status" value="1"/>
</dbReference>
<dbReference type="Proteomes" id="UP000647172">
    <property type="component" value="Unassembled WGS sequence"/>
</dbReference>
<dbReference type="GO" id="GO:0004497">
    <property type="term" value="F:monooxygenase activity"/>
    <property type="evidence" value="ECO:0007669"/>
    <property type="project" value="InterPro"/>
</dbReference>
<comment type="similarity">
    <text evidence="1">Belongs to the cytochrome P450 family.</text>
</comment>
<protein>
    <recommendedName>
        <fullName evidence="4">Cytochrome P450</fullName>
    </recommendedName>
</protein>
<dbReference type="InterPro" id="IPR036396">
    <property type="entry name" value="Cyt_P450_sf"/>
</dbReference>
<dbReference type="SUPFAM" id="SSF48264">
    <property type="entry name" value="Cytochrome P450"/>
    <property type="match status" value="1"/>
</dbReference>
<dbReference type="GO" id="GO:0016705">
    <property type="term" value="F:oxidoreductase activity, acting on paired donors, with incorporation or reduction of molecular oxygen"/>
    <property type="evidence" value="ECO:0007669"/>
    <property type="project" value="InterPro"/>
</dbReference>